<accession>A0A7S0PVY5</accession>
<name>A0A7S0PVY5_MICPS</name>
<sequence length="485" mass="52724">MFGDVYSNRGNSLPDSPAGGEPSPLLTRLLIPGEQHAEDGSGSAARTTTRDGHGEPPPPSSGAGIDIRRSPAGVESESSRRPLLGGGDSPRGVDVPSIATRPFHRDAPLPSTSSSDRIYAFDPWTKVPVILRRRPSDDDDDDDRARPPRVLTLRWCWLADDPSWWVAFCYLVGSVGFAAGALASCFARIAASPRLYLALEVTPYVAGGCAFLVASCLLVWTSYNARYGEPGRADRRRVARRHAFLGHVGDEWQLRAAVGERGVVGVDAVGAPVTDADRSEMHTLTQAMAEARALWLANDSWTRRRRALELVGSLVMLLGVILFKVMVFTMLARATLGDERVAWSETKENWLMFYPCVAGSAAFVASSYVLWCAANRSWRPPWFPSSTSTWIAYLSLVGSWCWVLGSARASRGFGARTAAWIPGSTPGWPIPFFGFFLGSLLFTAQSLLMVHEIAENEEENARGGRVRGVADAEVGDARAGGRNRR</sequence>
<feature type="transmembrane region" description="Helical" evidence="2">
    <location>
        <begin position="391"/>
        <end position="410"/>
    </location>
</feature>
<feature type="transmembrane region" description="Helical" evidence="2">
    <location>
        <begin position="164"/>
        <end position="189"/>
    </location>
</feature>
<evidence type="ECO:0000256" key="2">
    <source>
        <dbReference type="SAM" id="Phobius"/>
    </source>
</evidence>
<feature type="transmembrane region" description="Helical" evidence="2">
    <location>
        <begin position="352"/>
        <end position="371"/>
    </location>
</feature>
<dbReference type="AlphaFoldDB" id="A0A7S0PVY5"/>
<keyword evidence="2" id="KW-0812">Transmembrane</keyword>
<dbReference type="EMBL" id="HBEV01015313">
    <property type="protein sequence ID" value="CAD8594486.1"/>
    <property type="molecule type" value="Transcribed_RNA"/>
</dbReference>
<evidence type="ECO:0000256" key="1">
    <source>
        <dbReference type="SAM" id="MobiDB-lite"/>
    </source>
</evidence>
<keyword evidence="2" id="KW-0472">Membrane</keyword>
<evidence type="ECO:0000313" key="3">
    <source>
        <dbReference type="EMBL" id="CAD8594486.1"/>
    </source>
</evidence>
<organism evidence="3">
    <name type="scientific">Micromonas pusilla</name>
    <name type="common">Picoplanktonic green alga</name>
    <name type="synonym">Chromulina pusilla</name>
    <dbReference type="NCBI Taxonomy" id="38833"/>
    <lineage>
        <taxon>Eukaryota</taxon>
        <taxon>Viridiplantae</taxon>
        <taxon>Chlorophyta</taxon>
        <taxon>Mamiellophyceae</taxon>
        <taxon>Mamiellales</taxon>
        <taxon>Mamiellaceae</taxon>
        <taxon>Micromonas</taxon>
    </lineage>
</organism>
<feature type="region of interest" description="Disordered" evidence="1">
    <location>
        <begin position="1"/>
        <end position="114"/>
    </location>
</feature>
<feature type="transmembrane region" description="Helical" evidence="2">
    <location>
        <begin position="201"/>
        <end position="223"/>
    </location>
</feature>
<gene>
    <name evidence="3" type="ORF">MSP1404_LOCUS11891</name>
</gene>
<protein>
    <submittedName>
        <fullName evidence="3">Uncharacterized protein</fullName>
    </submittedName>
</protein>
<proteinExistence type="predicted"/>
<keyword evidence="2" id="KW-1133">Transmembrane helix</keyword>
<reference evidence="3" key="1">
    <citation type="submission" date="2021-01" db="EMBL/GenBank/DDBJ databases">
        <authorList>
            <person name="Corre E."/>
            <person name="Pelletier E."/>
            <person name="Niang G."/>
            <person name="Scheremetjew M."/>
            <person name="Finn R."/>
            <person name="Kale V."/>
            <person name="Holt S."/>
            <person name="Cochrane G."/>
            <person name="Meng A."/>
            <person name="Brown T."/>
            <person name="Cohen L."/>
        </authorList>
    </citation>
    <scope>NUCLEOTIDE SEQUENCE</scope>
    <source>
        <strain evidence="3">CCMP494</strain>
    </source>
</reference>
<feature type="transmembrane region" description="Helical" evidence="2">
    <location>
        <begin position="310"/>
        <end position="332"/>
    </location>
</feature>